<proteinExistence type="predicted"/>
<sequence length="223" mass="24581">MMRTEHLPRFQHRAYHAFAAAACLCAALFSVLYAQDSLPGIGAIPLLPTVVIASVLGLPLLRYIRARFGKQTRSLRARTAFWLLPLGAFLALPPIAIDLLHPFPRDTHVVLPRSLLFYPAIAMVAEVVFHLVPLAAAAALSAQRRPRVLLVLPAVLTEPLFQAAFSGGLTIQAILVFGNVTLISAAQVWLFLRLGFAAMIGLRLAFYLFWHVIWGTLRLPLLF</sequence>
<keyword evidence="1" id="KW-0472">Membrane</keyword>
<reference evidence="2 3" key="1">
    <citation type="submission" date="2024-07" db="EMBL/GenBank/DDBJ databases">
        <title>Marimonas sp.nov., isolated from tidal-flat sediment.</title>
        <authorList>
            <person name="Jayan J.N."/>
            <person name="Lee S.S."/>
        </authorList>
    </citation>
    <scope>NUCLEOTIDE SEQUENCE [LARGE SCALE GENOMIC DNA]</scope>
    <source>
        <strain evidence="2 3">MJW-29</strain>
    </source>
</reference>
<feature type="transmembrane region" description="Helical" evidence="1">
    <location>
        <begin position="171"/>
        <end position="192"/>
    </location>
</feature>
<feature type="transmembrane region" description="Helical" evidence="1">
    <location>
        <begin position="204"/>
        <end position="221"/>
    </location>
</feature>
<name>A0ABV3RJK6_9RHOB</name>
<keyword evidence="3" id="KW-1185">Reference proteome</keyword>
<dbReference type="RefSeq" id="WP_367876845.1">
    <property type="nucleotide sequence ID" value="NZ_JBFNXX010000003.1"/>
</dbReference>
<dbReference type="EMBL" id="JBFNXX010000003">
    <property type="protein sequence ID" value="MEW9919146.1"/>
    <property type="molecule type" value="Genomic_DNA"/>
</dbReference>
<feature type="transmembrane region" description="Helical" evidence="1">
    <location>
        <begin position="44"/>
        <end position="61"/>
    </location>
</feature>
<gene>
    <name evidence="2" type="ORF">AB2B41_06005</name>
</gene>
<keyword evidence="1" id="KW-0812">Transmembrane</keyword>
<feature type="transmembrane region" description="Helical" evidence="1">
    <location>
        <begin position="81"/>
        <end position="103"/>
    </location>
</feature>
<organism evidence="2 3">
    <name type="scientific">Sulfitobacter sediminis</name>
    <dbReference type="NCBI Taxonomy" id="3234186"/>
    <lineage>
        <taxon>Bacteria</taxon>
        <taxon>Pseudomonadati</taxon>
        <taxon>Pseudomonadota</taxon>
        <taxon>Alphaproteobacteria</taxon>
        <taxon>Rhodobacterales</taxon>
        <taxon>Roseobacteraceae</taxon>
        <taxon>Sulfitobacter</taxon>
    </lineage>
</organism>
<feature type="transmembrane region" description="Helical" evidence="1">
    <location>
        <begin position="148"/>
        <end position="165"/>
    </location>
</feature>
<evidence type="ECO:0000256" key="1">
    <source>
        <dbReference type="SAM" id="Phobius"/>
    </source>
</evidence>
<evidence type="ECO:0008006" key="4">
    <source>
        <dbReference type="Google" id="ProtNLM"/>
    </source>
</evidence>
<feature type="transmembrane region" description="Helical" evidence="1">
    <location>
        <begin position="115"/>
        <end position="136"/>
    </location>
</feature>
<dbReference type="Proteomes" id="UP001556098">
    <property type="component" value="Unassembled WGS sequence"/>
</dbReference>
<accession>A0ABV3RJK6</accession>
<protein>
    <recommendedName>
        <fullName evidence="4">CPBP family intramembrane metalloprotease</fullName>
    </recommendedName>
</protein>
<evidence type="ECO:0000313" key="3">
    <source>
        <dbReference type="Proteomes" id="UP001556098"/>
    </source>
</evidence>
<keyword evidence="1" id="KW-1133">Transmembrane helix</keyword>
<comment type="caution">
    <text evidence="2">The sequence shown here is derived from an EMBL/GenBank/DDBJ whole genome shotgun (WGS) entry which is preliminary data.</text>
</comment>
<evidence type="ECO:0000313" key="2">
    <source>
        <dbReference type="EMBL" id="MEW9919146.1"/>
    </source>
</evidence>